<keyword evidence="10" id="KW-0175">Coiled coil</keyword>
<dbReference type="InterPro" id="IPR006144">
    <property type="entry name" value="Secretion_HlyD_CS"/>
</dbReference>
<dbReference type="InterPro" id="IPR010129">
    <property type="entry name" value="T1SS_HlyD"/>
</dbReference>
<keyword evidence="14" id="KW-1185">Reference proteome</keyword>
<evidence type="ECO:0000256" key="6">
    <source>
        <dbReference type="ARBA" id="ARBA00022692"/>
    </source>
</evidence>
<evidence type="ECO:0000256" key="1">
    <source>
        <dbReference type="ARBA" id="ARBA00004377"/>
    </source>
</evidence>
<sequence length="459" mass="50661">MTKLPNDNLRWDLRLRLLLQARSRRLMRLVAPRVDRELGDHQELARPRQFILVTVFLLLCLLVWSWFAQIDMVVRGAGRIVASEHNQIIQHLEGGIVSAILVREGATVKKGQTLISIADVRANADLGEGNVKILGLRARIARLKAEAAGAPAVAMSPELRSDDPAVQSELASFAARQSKLTQELSVLREQSAQRQAEVGEAVSRQKSLVSEFDLAQRQYKLVHGMFERNAASQLEDIQAQSKAQDAQSRLSATNAMIPRLTAAIAEAQAKMGEAASRFRADARSDLTVSENELARLQEEIKSRNDRVSRSEVRAPMDGIVNRVLINTVGGVVKPGDAIIEMTPTDDKLVIEAKVAPTDRAQLMTGAPARVKVSAYDYGVYGAMKGVVTEVSADTVPEERGERFYRVKIEVTRDPKLDTGLPLMPGMTATADMIVGRRTVWQYLMSPLSRFGQTALREPR</sequence>
<proteinExistence type="inferred from homology"/>
<evidence type="ECO:0000256" key="2">
    <source>
        <dbReference type="ARBA" id="ARBA00009477"/>
    </source>
</evidence>
<dbReference type="PRINTS" id="PR01490">
    <property type="entry name" value="RTXTOXIND"/>
</dbReference>
<evidence type="ECO:0000256" key="3">
    <source>
        <dbReference type="ARBA" id="ARBA00022448"/>
    </source>
</evidence>
<accession>A0ABN4I2B7</accession>
<dbReference type="Proteomes" id="UP000063429">
    <property type="component" value="Chromosome"/>
</dbReference>
<dbReference type="Pfam" id="PF26002">
    <property type="entry name" value="Beta-barrel_AprE"/>
    <property type="match status" value="1"/>
</dbReference>
<dbReference type="PANTHER" id="PTHR30386:SF26">
    <property type="entry name" value="TRANSPORT PROTEIN COMB"/>
    <property type="match status" value="1"/>
</dbReference>
<evidence type="ECO:0000256" key="5">
    <source>
        <dbReference type="ARBA" id="ARBA00022519"/>
    </source>
</evidence>
<evidence type="ECO:0000256" key="10">
    <source>
        <dbReference type="SAM" id="Coils"/>
    </source>
</evidence>
<dbReference type="PROSITE" id="PS00543">
    <property type="entry name" value="HLYD_FAMILY"/>
    <property type="match status" value="1"/>
</dbReference>
<dbReference type="Pfam" id="PF25994">
    <property type="entry name" value="HH_AprE"/>
    <property type="match status" value="1"/>
</dbReference>
<protein>
    <recommendedName>
        <fullName evidence="9">Membrane fusion protein (MFP) family protein</fullName>
    </recommendedName>
</protein>
<keyword evidence="3 9" id="KW-0813">Transport</keyword>
<dbReference type="PANTHER" id="PTHR30386">
    <property type="entry name" value="MEMBRANE FUSION SUBUNIT OF EMRAB-TOLC MULTIDRUG EFFLUX PUMP"/>
    <property type="match status" value="1"/>
</dbReference>
<evidence type="ECO:0000256" key="4">
    <source>
        <dbReference type="ARBA" id="ARBA00022475"/>
    </source>
</evidence>
<feature type="domain" description="AprE-like beta-barrel" evidence="12">
    <location>
        <begin position="348"/>
        <end position="433"/>
    </location>
</feature>
<dbReference type="InterPro" id="IPR058982">
    <property type="entry name" value="Beta-barrel_AprE"/>
</dbReference>
<dbReference type="EMBL" id="CP011409">
    <property type="protein sequence ID" value="AKZ64259.1"/>
    <property type="molecule type" value="Genomic_DNA"/>
</dbReference>
<comment type="similarity">
    <text evidence="2 9">Belongs to the membrane fusion protein (MFP) (TC 8.A.1) family.</text>
</comment>
<evidence type="ECO:0000256" key="7">
    <source>
        <dbReference type="ARBA" id="ARBA00022989"/>
    </source>
</evidence>
<evidence type="ECO:0000259" key="11">
    <source>
        <dbReference type="Pfam" id="PF25994"/>
    </source>
</evidence>
<keyword evidence="7 9" id="KW-1133">Transmembrane helix</keyword>
<feature type="transmembrane region" description="Helical" evidence="9">
    <location>
        <begin position="50"/>
        <end position="67"/>
    </location>
</feature>
<evidence type="ECO:0000313" key="14">
    <source>
        <dbReference type="Proteomes" id="UP000063429"/>
    </source>
</evidence>
<gene>
    <name evidence="13" type="ORF">F506_17725</name>
</gene>
<feature type="coiled-coil region" evidence="10">
    <location>
        <begin position="279"/>
        <end position="313"/>
    </location>
</feature>
<dbReference type="InterPro" id="IPR050739">
    <property type="entry name" value="MFP"/>
</dbReference>
<comment type="subcellular location">
    <subcellularLocation>
        <location evidence="1 9">Cell inner membrane</location>
        <topology evidence="1 9">Single-pass membrane protein</topology>
    </subcellularLocation>
</comment>
<dbReference type="Gene3D" id="2.40.30.170">
    <property type="match status" value="1"/>
</dbReference>
<keyword evidence="6 9" id="KW-0812">Transmembrane</keyword>
<evidence type="ECO:0000259" key="12">
    <source>
        <dbReference type="Pfam" id="PF26002"/>
    </source>
</evidence>
<keyword evidence="8 9" id="KW-0472">Membrane</keyword>
<organism evidence="13 14">
    <name type="scientific">Herbaspirillum hiltneri N3</name>
    <dbReference type="NCBI Taxonomy" id="1262470"/>
    <lineage>
        <taxon>Bacteria</taxon>
        <taxon>Pseudomonadati</taxon>
        <taxon>Pseudomonadota</taxon>
        <taxon>Betaproteobacteria</taxon>
        <taxon>Burkholderiales</taxon>
        <taxon>Oxalobacteraceae</taxon>
        <taxon>Herbaspirillum</taxon>
    </lineage>
</organism>
<feature type="domain" description="AprE-like long alpha-helical hairpin" evidence="11">
    <location>
        <begin position="123"/>
        <end position="306"/>
    </location>
</feature>
<keyword evidence="5 9" id="KW-0997">Cell inner membrane</keyword>
<evidence type="ECO:0000256" key="9">
    <source>
        <dbReference type="RuleBase" id="RU365093"/>
    </source>
</evidence>
<keyword evidence="4 9" id="KW-1003">Cell membrane</keyword>
<dbReference type="InterPro" id="IPR058781">
    <property type="entry name" value="HH_AprE-like"/>
</dbReference>
<evidence type="ECO:0000313" key="13">
    <source>
        <dbReference type="EMBL" id="AKZ64259.1"/>
    </source>
</evidence>
<evidence type="ECO:0000256" key="8">
    <source>
        <dbReference type="ARBA" id="ARBA00023136"/>
    </source>
</evidence>
<name>A0ABN4I2B7_9BURK</name>
<reference evidence="14" key="1">
    <citation type="journal article" date="2015" name="Genome Announc.">
        <title>Complete Genome Sequence of Herbaspirillum hiltneri N3 (DSM 17495), Isolated from Surface-Sterilized Wheat Roots.</title>
        <authorList>
            <person name="Guizelini D."/>
            <person name="Saizaki P.M."/>
            <person name="Coimbra N.A."/>
            <person name="Weiss V.A."/>
            <person name="Faoro H."/>
            <person name="Sfeir M.Z."/>
            <person name="Baura V.A."/>
            <person name="Monteiro R.A."/>
            <person name="Chubatsu L.S."/>
            <person name="Souza E.M."/>
            <person name="Cruz L.M."/>
            <person name="Pedrosa F.O."/>
            <person name="Raittz R.T."/>
            <person name="Marchaukoski J.N."/>
            <person name="Steffens M.B."/>
        </authorList>
    </citation>
    <scope>NUCLEOTIDE SEQUENCE [LARGE SCALE GENOMIC DNA]</scope>
    <source>
        <strain evidence="14">N3</strain>
    </source>
</reference>
<dbReference type="NCBIfam" id="TIGR01843">
    <property type="entry name" value="type_I_hlyD"/>
    <property type="match status" value="1"/>
</dbReference>